<feature type="compositionally biased region" description="Low complexity" evidence="2">
    <location>
        <begin position="1808"/>
        <end position="1822"/>
    </location>
</feature>
<feature type="compositionally biased region" description="Low complexity" evidence="2">
    <location>
        <begin position="1024"/>
        <end position="1048"/>
    </location>
</feature>
<evidence type="ECO:0000313" key="4">
    <source>
        <dbReference type="EMBL" id="KAJ2756834.1"/>
    </source>
</evidence>
<name>A0A9W8H6K6_9FUNG</name>
<dbReference type="PROSITE" id="PS50010">
    <property type="entry name" value="DH_2"/>
    <property type="match status" value="1"/>
</dbReference>
<feature type="coiled-coil region" evidence="1">
    <location>
        <begin position="588"/>
        <end position="619"/>
    </location>
</feature>
<dbReference type="SUPFAM" id="SSF48065">
    <property type="entry name" value="DBL homology domain (DH-domain)"/>
    <property type="match status" value="1"/>
</dbReference>
<dbReference type="EMBL" id="JANBUH010000015">
    <property type="protein sequence ID" value="KAJ2756834.1"/>
    <property type="molecule type" value="Genomic_DNA"/>
</dbReference>
<evidence type="ECO:0000259" key="3">
    <source>
        <dbReference type="PROSITE" id="PS50010"/>
    </source>
</evidence>
<dbReference type="Proteomes" id="UP001140011">
    <property type="component" value="Unassembled WGS sequence"/>
</dbReference>
<feature type="region of interest" description="Disordered" evidence="2">
    <location>
        <begin position="158"/>
        <end position="196"/>
    </location>
</feature>
<keyword evidence="1" id="KW-0175">Coiled coil</keyword>
<feature type="region of interest" description="Disordered" evidence="2">
    <location>
        <begin position="1994"/>
        <end position="2071"/>
    </location>
</feature>
<feature type="compositionally biased region" description="Low complexity" evidence="2">
    <location>
        <begin position="1582"/>
        <end position="1593"/>
    </location>
</feature>
<protein>
    <recommendedName>
        <fullName evidence="3">DH domain-containing protein</fullName>
    </recommendedName>
</protein>
<feature type="compositionally biased region" description="Low complexity" evidence="2">
    <location>
        <begin position="12"/>
        <end position="27"/>
    </location>
</feature>
<dbReference type="InterPro" id="IPR051092">
    <property type="entry name" value="FYVE_RhoGEF_PH"/>
</dbReference>
<reference evidence="4" key="1">
    <citation type="submission" date="2022-07" db="EMBL/GenBank/DDBJ databases">
        <title>Phylogenomic reconstructions and comparative analyses of Kickxellomycotina fungi.</title>
        <authorList>
            <person name="Reynolds N.K."/>
            <person name="Stajich J.E."/>
            <person name="Barry K."/>
            <person name="Grigoriev I.V."/>
            <person name="Crous P."/>
            <person name="Smith M.E."/>
        </authorList>
    </citation>
    <scope>NUCLEOTIDE SEQUENCE</scope>
    <source>
        <strain evidence="4">BCRC 34297</strain>
    </source>
</reference>
<dbReference type="GO" id="GO:0005085">
    <property type="term" value="F:guanyl-nucleotide exchange factor activity"/>
    <property type="evidence" value="ECO:0007669"/>
    <property type="project" value="InterPro"/>
</dbReference>
<feature type="region of interest" description="Disordered" evidence="2">
    <location>
        <begin position="1"/>
        <end position="91"/>
    </location>
</feature>
<dbReference type="PANTHER" id="PTHR12673">
    <property type="entry name" value="FACIOGENITAL DYSPLASIA PROTEIN"/>
    <property type="match status" value="1"/>
</dbReference>
<feature type="compositionally biased region" description="Basic and acidic residues" evidence="2">
    <location>
        <begin position="1688"/>
        <end position="1697"/>
    </location>
</feature>
<dbReference type="Pfam" id="PF00621">
    <property type="entry name" value="RhoGEF"/>
    <property type="match status" value="1"/>
</dbReference>
<dbReference type="PANTHER" id="PTHR12673:SF270">
    <property type="entry name" value="FYVE-TYPE DOMAIN-CONTAINING PROTEIN"/>
    <property type="match status" value="1"/>
</dbReference>
<feature type="compositionally biased region" description="Pro residues" evidence="2">
    <location>
        <begin position="1"/>
        <end position="11"/>
    </location>
</feature>
<dbReference type="Gene3D" id="1.20.900.10">
    <property type="entry name" value="Dbl homology (DH) domain"/>
    <property type="match status" value="1"/>
</dbReference>
<dbReference type="SMART" id="SM00325">
    <property type="entry name" value="RhoGEF"/>
    <property type="match status" value="1"/>
</dbReference>
<proteinExistence type="predicted"/>
<feature type="region of interest" description="Disordered" evidence="2">
    <location>
        <begin position="1672"/>
        <end position="1697"/>
    </location>
</feature>
<evidence type="ECO:0000256" key="1">
    <source>
        <dbReference type="SAM" id="Coils"/>
    </source>
</evidence>
<accession>A0A9W8H6K6</accession>
<dbReference type="InterPro" id="IPR000219">
    <property type="entry name" value="DH_dom"/>
</dbReference>
<evidence type="ECO:0000313" key="5">
    <source>
        <dbReference type="Proteomes" id="UP001140011"/>
    </source>
</evidence>
<feature type="compositionally biased region" description="Basic and acidic residues" evidence="2">
    <location>
        <begin position="1787"/>
        <end position="1800"/>
    </location>
</feature>
<feature type="compositionally biased region" description="Low complexity" evidence="2">
    <location>
        <begin position="76"/>
        <end position="91"/>
    </location>
</feature>
<evidence type="ECO:0000256" key="2">
    <source>
        <dbReference type="SAM" id="MobiDB-lite"/>
    </source>
</evidence>
<keyword evidence="5" id="KW-1185">Reference proteome</keyword>
<feature type="region of interest" description="Disordered" evidence="2">
    <location>
        <begin position="1540"/>
        <end position="1616"/>
    </location>
</feature>
<feature type="compositionally biased region" description="Low complexity" evidence="2">
    <location>
        <begin position="2011"/>
        <end position="2025"/>
    </location>
</feature>
<dbReference type="CDD" id="cd00160">
    <property type="entry name" value="RhoGEF"/>
    <property type="match status" value="1"/>
</dbReference>
<feature type="compositionally biased region" description="Polar residues" evidence="2">
    <location>
        <begin position="1925"/>
        <end position="1944"/>
    </location>
</feature>
<feature type="region of interest" description="Disordered" evidence="2">
    <location>
        <begin position="543"/>
        <end position="562"/>
    </location>
</feature>
<gene>
    <name evidence="4" type="ORF">GGI19_000560</name>
</gene>
<feature type="region of interest" description="Disordered" evidence="2">
    <location>
        <begin position="1135"/>
        <end position="1182"/>
    </location>
</feature>
<feature type="region of interest" description="Disordered" evidence="2">
    <location>
        <begin position="1463"/>
        <end position="1486"/>
    </location>
</feature>
<dbReference type="OrthoDB" id="660555at2759"/>
<feature type="domain" description="DH" evidence="3">
    <location>
        <begin position="605"/>
        <end position="795"/>
    </location>
</feature>
<feature type="compositionally biased region" description="Polar residues" evidence="2">
    <location>
        <begin position="1135"/>
        <end position="1153"/>
    </location>
</feature>
<dbReference type="GO" id="GO:0005737">
    <property type="term" value="C:cytoplasm"/>
    <property type="evidence" value="ECO:0007669"/>
    <property type="project" value="TreeGrafter"/>
</dbReference>
<feature type="compositionally biased region" description="Polar residues" evidence="2">
    <location>
        <begin position="181"/>
        <end position="196"/>
    </location>
</feature>
<feature type="compositionally biased region" description="Low complexity" evidence="2">
    <location>
        <begin position="158"/>
        <end position="178"/>
    </location>
</feature>
<feature type="region of interest" description="Disordered" evidence="2">
    <location>
        <begin position="1925"/>
        <end position="1979"/>
    </location>
</feature>
<feature type="compositionally biased region" description="Basic and acidic residues" evidence="2">
    <location>
        <begin position="1564"/>
        <end position="1580"/>
    </location>
</feature>
<dbReference type="InterPro" id="IPR035899">
    <property type="entry name" value="DBL_dom_sf"/>
</dbReference>
<sequence>MTDSPPSPIVPAPGSTASASTTVSIATNFGGNSVRRFDRTPTNSRRVRVATAHTQTATAAAAAKTTRQSDRHHLATDTSTTTPTHSAKSKAQFTFRAASTAFPSLQDPPPQLQLQPASQRREFVGAALLPSLSRRATISEQKHGPLRTGLRPMLDRNASVASRATAASSSSSHSEAGAYTGTPSVQHQQRQASLSIDQMSVDSAQATLTPTSRGSYETPNDNENDGLYASEFWLTALVPKPHTNFFGYESSIGPICISISTRESHECYKALVRTPFKFGVVYVPTMVIDEPIFGTDLDRLSSPTPQKILLYHALRLYFQQADDERRGYLLTALRNRQLVQETASGISFVKPTATCVPDALWGRTVANAIKDVTVAPGSISGSADCPPRRKRGLQRSNTKRSIELRRAEINDFIDSIFQPTSTNPDPDPAPKQSPLALRPASFDGDCDDGCSEDGDDSSILADIHSFLAAERDLRDLAVATESLTEIRDDHLKPLLRNLEPKLFRRRLRVDFVVVGAADHSQLVDNAAPHRRFLRTLERASARMRGDSGSAADSLRPGEDSLPEQHWVSAKGNVARPSDKALRLQQAVAAAAASRRQKTREEMEEKRNNVIQELIATERSYVEKMRALIDIYAVPLRSAARSANNALIPAYDAHVVFGNIERVSEVNERFLGDLEAWSRGEMDPKETIGSLCRDHFVDFHVYKRYINGYQHALVMSRELEAKNPLYAAFLQRAREREECRKLGISDLLIMPVQRIPRYTLLLSDLIKLIPEDDPDVPRIQLALERVNEIGQLADNQVAESVAELHHIHTTIEGCPPNLISASREFIGAIDASEIDLATGAPKKPMCLLVFSDLLMIVERFWPPRDHGGIRVTGKATSRQQCPIHAMSPSDTTKMAASGSLSSGLNAASMGSGASPMISSAVPASVSLSTGPMAKQPAACTCGSGYSSPAANAFLSTSSGGSSRKRWGRFAGWIDITRVSILEKNMSPSSRSFFIHRYPGGAEDLQASATDVSLVRRQRTATTTPSANPKSLKSSGSSIISLDSSNTSSPLPAGDSQAQLRATGGRLASDQVHQEFARILYPNETTYESYGDHGYWYPQSLHEFDTDHPLSRDAFFEFLNTAWERSVARCFEASSSSATGLSRHGSNSGSGTSAFSPRARADTGGGGSTDSTHRRTKSGVEDFAPATSLVHPELDRVDVGGQSWTVRIWDSADYTRSRHNCPSALAADMTVVWDYRQMGSPSQLIALDDNRRGRAEQSSFEPGRTAFYPHQACRVMDFGDDYFHVTSTVLPLDAQQPSAASDTFAELVEEREVADSWPALCRLVEQAITMYQYVLLAYPEHRRVQQCYNRSILASLFGQNALGSSTSAKTEAASATPRKLFSRAKHLFSSGKQRGSSSFKESPDAANLFSSAYSNAVAVDTIGPSSGSSPYNHSTISTPLSVLGKYKLKTKSSTMVSSRRVHVVQQQGSATSSPAKAASAMSSPGQPLVAPAGKAALTPASFDASDEFLFSTSDTVGKELSSSIANSRKRFDAFSTARADNVQPSGRKVSHTIDDFPSLAPGSRSEQVELRIRSQTSWEHRGRSVSSMLSVQSSSPGLASSAGQLPRPSVSPSPNGPANFVSPSLCGLSPMLSVRDDRAPSMRLVESDAYIKRRSMSVVSAASVSSARTGQDVFSQRLRPAASTVSSRDGGLRRQGKDDDDEFSIRLDLQSHSECLDIPSDLRLEFDEALGTANSTPPHPAAGLAILDMQAFSSPFAAPVISSRPTTRVGNTGLNVLIPPAGSNLDPRNTWDARSPDRDDVAGQRGQLPLSSADSAVSVLSAQSTSSKAGATSRGPNRRQAVYGPPLHSPTVTTEHTAGPAREAAKPHLVLSESDILLDIARELGQDEPFGILAANSPIYVDDDEIASHLNQMSVLQRSQTSPMFSQFDAMSSSMPDSGANTLTSRDSLRPLPLPPLPPHTKSLNLGSDRQKAPAPQASVSKAAAGSSIYASAWAQGDRPRIPQPPPMKYNLQQQQQATSQPASTSADYRRLPNLPPRVRSTVASVYLDKGSTHSNPAPSAERSRHLSSHPPN</sequence>
<feature type="region of interest" description="Disordered" evidence="2">
    <location>
        <begin position="1775"/>
        <end position="1858"/>
    </location>
</feature>
<feature type="region of interest" description="Disordered" evidence="2">
    <location>
        <begin position="1014"/>
        <end position="1065"/>
    </location>
</feature>
<comment type="caution">
    <text evidence="4">The sequence shown here is derived from an EMBL/GenBank/DDBJ whole genome shotgun (WGS) entry which is preliminary data.</text>
</comment>
<feature type="compositionally biased region" description="Low complexity" evidence="2">
    <location>
        <begin position="1463"/>
        <end position="1481"/>
    </location>
</feature>
<feature type="compositionally biased region" description="Low complexity" evidence="2">
    <location>
        <begin position="50"/>
        <end position="66"/>
    </location>
</feature>
<organism evidence="4 5">
    <name type="scientific">Coemansia pectinata</name>
    <dbReference type="NCBI Taxonomy" id="1052879"/>
    <lineage>
        <taxon>Eukaryota</taxon>
        <taxon>Fungi</taxon>
        <taxon>Fungi incertae sedis</taxon>
        <taxon>Zoopagomycota</taxon>
        <taxon>Kickxellomycotina</taxon>
        <taxon>Kickxellomycetes</taxon>
        <taxon>Kickxellales</taxon>
        <taxon>Kickxellaceae</taxon>
        <taxon>Coemansia</taxon>
    </lineage>
</organism>